<evidence type="ECO:0000256" key="1">
    <source>
        <dbReference type="ARBA" id="ARBA00010088"/>
    </source>
</evidence>
<dbReference type="InterPro" id="IPR000073">
    <property type="entry name" value="AB_hydrolase_1"/>
</dbReference>
<dbReference type="AlphaFoldDB" id="A0AAP0FXD2"/>
<dbReference type="Gene3D" id="3.40.50.1820">
    <property type="entry name" value="alpha/beta hydrolase"/>
    <property type="match status" value="1"/>
</dbReference>
<evidence type="ECO:0000256" key="2">
    <source>
        <dbReference type="ARBA" id="ARBA00022801"/>
    </source>
</evidence>
<feature type="domain" description="AB hydrolase-1" evidence="3">
    <location>
        <begin position="99"/>
        <end position="347"/>
    </location>
</feature>
<dbReference type="InterPro" id="IPR051601">
    <property type="entry name" value="Serine_prot/Carboxylest_S33"/>
</dbReference>
<dbReference type="InterPro" id="IPR029058">
    <property type="entry name" value="AB_hydrolase_fold"/>
</dbReference>
<keyword evidence="5" id="KW-1185">Reference proteome</keyword>
<dbReference type="SUPFAM" id="SSF53474">
    <property type="entry name" value="alpha/beta-Hydrolases"/>
    <property type="match status" value="1"/>
</dbReference>
<dbReference type="EMBL" id="JBBWWQ010000018">
    <property type="protein sequence ID" value="KAK8921728.1"/>
    <property type="molecule type" value="Genomic_DNA"/>
</dbReference>
<reference evidence="4 5" key="1">
    <citation type="journal article" date="2022" name="Nat. Plants">
        <title>Genomes of leafy and leafless Platanthera orchids illuminate the evolution of mycoheterotrophy.</title>
        <authorList>
            <person name="Li M.H."/>
            <person name="Liu K.W."/>
            <person name="Li Z."/>
            <person name="Lu H.C."/>
            <person name="Ye Q.L."/>
            <person name="Zhang D."/>
            <person name="Wang J.Y."/>
            <person name="Li Y.F."/>
            <person name="Zhong Z.M."/>
            <person name="Liu X."/>
            <person name="Yu X."/>
            <person name="Liu D.K."/>
            <person name="Tu X.D."/>
            <person name="Liu B."/>
            <person name="Hao Y."/>
            <person name="Liao X.Y."/>
            <person name="Jiang Y.T."/>
            <person name="Sun W.H."/>
            <person name="Chen J."/>
            <person name="Chen Y.Q."/>
            <person name="Ai Y."/>
            <person name="Zhai J.W."/>
            <person name="Wu S.S."/>
            <person name="Zhou Z."/>
            <person name="Hsiao Y.Y."/>
            <person name="Wu W.L."/>
            <person name="Chen Y.Y."/>
            <person name="Lin Y.F."/>
            <person name="Hsu J.L."/>
            <person name="Li C.Y."/>
            <person name="Wang Z.W."/>
            <person name="Zhao X."/>
            <person name="Zhong W.Y."/>
            <person name="Ma X.K."/>
            <person name="Ma L."/>
            <person name="Huang J."/>
            <person name="Chen G.Z."/>
            <person name="Huang M.Z."/>
            <person name="Huang L."/>
            <person name="Peng D.H."/>
            <person name="Luo Y.B."/>
            <person name="Zou S.Q."/>
            <person name="Chen S.P."/>
            <person name="Lan S."/>
            <person name="Tsai W.C."/>
            <person name="Van de Peer Y."/>
            <person name="Liu Z.J."/>
        </authorList>
    </citation>
    <scope>NUCLEOTIDE SEQUENCE [LARGE SCALE GENOMIC DNA]</scope>
    <source>
        <strain evidence="4">Lor287</strain>
    </source>
</reference>
<organism evidence="4 5">
    <name type="scientific">Platanthera zijinensis</name>
    <dbReference type="NCBI Taxonomy" id="2320716"/>
    <lineage>
        <taxon>Eukaryota</taxon>
        <taxon>Viridiplantae</taxon>
        <taxon>Streptophyta</taxon>
        <taxon>Embryophyta</taxon>
        <taxon>Tracheophyta</taxon>
        <taxon>Spermatophyta</taxon>
        <taxon>Magnoliopsida</taxon>
        <taxon>Liliopsida</taxon>
        <taxon>Asparagales</taxon>
        <taxon>Orchidaceae</taxon>
        <taxon>Orchidoideae</taxon>
        <taxon>Orchideae</taxon>
        <taxon>Orchidinae</taxon>
        <taxon>Platanthera</taxon>
    </lineage>
</organism>
<dbReference type="PANTHER" id="PTHR43248">
    <property type="entry name" value="2-SUCCINYL-6-HYDROXY-2,4-CYCLOHEXADIENE-1-CARBOXYLATE SYNTHASE"/>
    <property type="match status" value="1"/>
</dbReference>
<name>A0AAP0FXD2_9ASPA</name>
<dbReference type="GO" id="GO:0016787">
    <property type="term" value="F:hydrolase activity"/>
    <property type="evidence" value="ECO:0007669"/>
    <property type="project" value="UniProtKB-KW"/>
</dbReference>
<sequence length="362" mass="41040">MNPFFLSLYAWHESTTLHVTFRKVEIDDIKDHKQHNGSGEELLSLQDLATTDISARTQHKITGFLLHSALNSYWNSRSFCASLAPSSRQLDSSPVLMVTYLVRNTGRNLIRVLEPPHDMTNAAKDLANLVKFQEWEWPDVVIGHSMGGKVALDFAASCARGDYGESAVLPKQVFYLLSFAYNCHLNVNHLIFEQLWVLDSVPGEVSPDEGDGEVEKVLHTLTSLPSSLPSRKWLVDHMIGLGFSKSLSEWMGSNLKKSGDEVTWTFELHAAIEMFNSYRETSYWHILEQPPKGMEIEVVRAENSDRWQKPVLEKLAYLSTKERRAEEGKVRLHLLPKSGHWVHADNPMGLLEIMVPNFVTKA</sequence>
<evidence type="ECO:0000259" key="3">
    <source>
        <dbReference type="Pfam" id="PF12697"/>
    </source>
</evidence>
<dbReference type="Pfam" id="PF12697">
    <property type="entry name" value="Abhydrolase_6"/>
    <property type="match status" value="1"/>
</dbReference>
<accession>A0AAP0FXD2</accession>
<dbReference type="PANTHER" id="PTHR43248:SF3">
    <property type="entry name" value="AB HYDROLASE-1 DOMAIN-CONTAINING PROTEIN"/>
    <property type="match status" value="1"/>
</dbReference>
<gene>
    <name evidence="4" type="ORF">KSP39_PZI020887</name>
</gene>
<keyword evidence="2" id="KW-0378">Hydrolase</keyword>
<comment type="similarity">
    <text evidence="1">Belongs to the peptidase S33 family.</text>
</comment>
<protein>
    <recommendedName>
        <fullName evidence="3">AB hydrolase-1 domain-containing protein</fullName>
    </recommendedName>
</protein>
<evidence type="ECO:0000313" key="5">
    <source>
        <dbReference type="Proteomes" id="UP001418222"/>
    </source>
</evidence>
<proteinExistence type="inferred from homology"/>
<comment type="caution">
    <text evidence="4">The sequence shown here is derived from an EMBL/GenBank/DDBJ whole genome shotgun (WGS) entry which is preliminary data.</text>
</comment>
<dbReference type="Proteomes" id="UP001418222">
    <property type="component" value="Unassembled WGS sequence"/>
</dbReference>
<evidence type="ECO:0000313" key="4">
    <source>
        <dbReference type="EMBL" id="KAK8921728.1"/>
    </source>
</evidence>